<keyword evidence="1" id="KW-0472">Membrane</keyword>
<dbReference type="AlphaFoldDB" id="A0AAD7DAD5"/>
<dbReference type="EMBL" id="JARKIE010000092">
    <property type="protein sequence ID" value="KAJ7686942.1"/>
    <property type="molecule type" value="Genomic_DNA"/>
</dbReference>
<accession>A0AAD7DAD5</accession>
<name>A0AAD7DAD5_MYCRO</name>
<evidence type="ECO:0000313" key="2">
    <source>
        <dbReference type="EMBL" id="KAJ7686942.1"/>
    </source>
</evidence>
<dbReference type="Proteomes" id="UP001221757">
    <property type="component" value="Unassembled WGS sequence"/>
</dbReference>
<protein>
    <submittedName>
        <fullName evidence="2">Uncharacterized protein</fullName>
    </submittedName>
</protein>
<keyword evidence="1" id="KW-0812">Transmembrane</keyword>
<feature type="transmembrane region" description="Helical" evidence="1">
    <location>
        <begin position="270"/>
        <end position="291"/>
    </location>
</feature>
<feature type="transmembrane region" description="Helical" evidence="1">
    <location>
        <begin position="186"/>
        <end position="208"/>
    </location>
</feature>
<sequence>MTRGLNLILPDRPVRPYQANSDFPTISSPMDSNPVPLLPTVAVNGKEPSSAEQRLEQLHIQGLADLVWDEAEPAVGLRCLALNMGHTVLMWATMNLCGHALLANAFPDQFAANFPAAIRVGVVGAQIAFPVDFLAVTIQLVTTACCCEAHLLDDGNPSLAVRTGTLRGTLYFCLSSAPPGNFEVPFLAGLMFWASIKGGAAGGAALFIGCQALRRMGLAEAYEKAQADPDFNCEELTKHTRWLGPALIGVTTSLVRLGLIKLYGYATLDFGRAAGVGAVGGALMGYFGVIMRVS</sequence>
<keyword evidence="3" id="KW-1185">Reference proteome</keyword>
<evidence type="ECO:0000313" key="3">
    <source>
        <dbReference type="Proteomes" id="UP001221757"/>
    </source>
</evidence>
<organism evidence="2 3">
    <name type="scientific">Mycena rosella</name>
    <name type="common">Pink bonnet</name>
    <name type="synonym">Agaricus rosellus</name>
    <dbReference type="NCBI Taxonomy" id="1033263"/>
    <lineage>
        <taxon>Eukaryota</taxon>
        <taxon>Fungi</taxon>
        <taxon>Dikarya</taxon>
        <taxon>Basidiomycota</taxon>
        <taxon>Agaricomycotina</taxon>
        <taxon>Agaricomycetes</taxon>
        <taxon>Agaricomycetidae</taxon>
        <taxon>Agaricales</taxon>
        <taxon>Marasmiineae</taxon>
        <taxon>Mycenaceae</taxon>
        <taxon>Mycena</taxon>
    </lineage>
</organism>
<proteinExistence type="predicted"/>
<gene>
    <name evidence="2" type="ORF">B0H17DRAFT_1136607</name>
</gene>
<feature type="transmembrane region" description="Helical" evidence="1">
    <location>
        <begin position="242"/>
        <end position="264"/>
    </location>
</feature>
<keyword evidence="1" id="KW-1133">Transmembrane helix</keyword>
<reference evidence="2" key="1">
    <citation type="submission" date="2023-03" db="EMBL/GenBank/DDBJ databases">
        <title>Massive genome expansion in bonnet fungi (Mycena s.s.) driven by repeated elements and novel gene families across ecological guilds.</title>
        <authorList>
            <consortium name="Lawrence Berkeley National Laboratory"/>
            <person name="Harder C.B."/>
            <person name="Miyauchi S."/>
            <person name="Viragh M."/>
            <person name="Kuo A."/>
            <person name="Thoen E."/>
            <person name="Andreopoulos B."/>
            <person name="Lu D."/>
            <person name="Skrede I."/>
            <person name="Drula E."/>
            <person name="Henrissat B."/>
            <person name="Morin E."/>
            <person name="Kohler A."/>
            <person name="Barry K."/>
            <person name="LaButti K."/>
            <person name="Morin E."/>
            <person name="Salamov A."/>
            <person name="Lipzen A."/>
            <person name="Mereny Z."/>
            <person name="Hegedus B."/>
            <person name="Baldrian P."/>
            <person name="Stursova M."/>
            <person name="Weitz H."/>
            <person name="Taylor A."/>
            <person name="Grigoriev I.V."/>
            <person name="Nagy L.G."/>
            <person name="Martin F."/>
            <person name="Kauserud H."/>
        </authorList>
    </citation>
    <scope>NUCLEOTIDE SEQUENCE</scope>
    <source>
        <strain evidence="2">CBHHK067</strain>
    </source>
</reference>
<evidence type="ECO:0000256" key="1">
    <source>
        <dbReference type="SAM" id="Phobius"/>
    </source>
</evidence>
<comment type="caution">
    <text evidence="2">The sequence shown here is derived from an EMBL/GenBank/DDBJ whole genome shotgun (WGS) entry which is preliminary data.</text>
</comment>